<reference evidence="1" key="1">
    <citation type="submission" date="2022-07" db="EMBL/GenBank/DDBJ databases">
        <authorList>
            <person name="Macas J."/>
            <person name="Novak P."/>
            <person name="Neumann P."/>
        </authorList>
    </citation>
    <scope>NUCLEOTIDE SEQUENCE</scope>
</reference>
<sequence length="91" mass="10723">MAESIFYNQKEEPQYVLYFHIFQGFPIQNQILPSPVRLLSSPILFPKYPFLRKKGKDLLQWISFFFSTSFSSSFCNLSFSLCSIFETSLNF</sequence>
<keyword evidence="2" id="KW-1185">Reference proteome</keyword>
<accession>A0AAV0E6C8</accession>
<dbReference type="Proteomes" id="UP001152523">
    <property type="component" value="Unassembled WGS sequence"/>
</dbReference>
<evidence type="ECO:0000313" key="2">
    <source>
        <dbReference type="Proteomes" id="UP001152523"/>
    </source>
</evidence>
<comment type="caution">
    <text evidence="1">The sequence shown here is derived from an EMBL/GenBank/DDBJ whole genome shotgun (WGS) entry which is preliminary data.</text>
</comment>
<gene>
    <name evidence="1" type="ORF">CEPIT_LOCUS22069</name>
</gene>
<protein>
    <submittedName>
        <fullName evidence="1">Uncharacterized protein</fullName>
    </submittedName>
</protein>
<organism evidence="1 2">
    <name type="scientific">Cuscuta epithymum</name>
    <dbReference type="NCBI Taxonomy" id="186058"/>
    <lineage>
        <taxon>Eukaryota</taxon>
        <taxon>Viridiplantae</taxon>
        <taxon>Streptophyta</taxon>
        <taxon>Embryophyta</taxon>
        <taxon>Tracheophyta</taxon>
        <taxon>Spermatophyta</taxon>
        <taxon>Magnoliopsida</taxon>
        <taxon>eudicotyledons</taxon>
        <taxon>Gunneridae</taxon>
        <taxon>Pentapetalae</taxon>
        <taxon>asterids</taxon>
        <taxon>lamiids</taxon>
        <taxon>Solanales</taxon>
        <taxon>Convolvulaceae</taxon>
        <taxon>Cuscuteae</taxon>
        <taxon>Cuscuta</taxon>
        <taxon>Cuscuta subgen. Cuscuta</taxon>
    </lineage>
</organism>
<proteinExistence type="predicted"/>
<dbReference type="EMBL" id="CAMAPF010000600">
    <property type="protein sequence ID" value="CAH9117942.1"/>
    <property type="molecule type" value="Genomic_DNA"/>
</dbReference>
<name>A0AAV0E6C8_9ASTE</name>
<dbReference type="AlphaFoldDB" id="A0AAV0E6C8"/>
<evidence type="ECO:0000313" key="1">
    <source>
        <dbReference type="EMBL" id="CAH9117942.1"/>
    </source>
</evidence>